<evidence type="ECO:0000313" key="2">
    <source>
        <dbReference type="EMBL" id="MBM3275331.1"/>
    </source>
</evidence>
<dbReference type="AlphaFoldDB" id="A0A938BLI4"/>
<protein>
    <submittedName>
        <fullName evidence="2">Uncharacterized protein</fullName>
    </submittedName>
</protein>
<feature type="compositionally biased region" description="Low complexity" evidence="1">
    <location>
        <begin position="22"/>
        <end position="44"/>
    </location>
</feature>
<proteinExistence type="predicted"/>
<accession>A0A938BLI4</accession>
<organism evidence="2 3">
    <name type="scientific">Candidatus Tanganyikabacteria bacterium</name>
    <dbReference type="NCBI Taxonomy" id="2961651"/>
    <lineage>
        <taxon>Bacteria</taxon>
        <taxon>Bacillati</taxon>
        <taxon>Candidatus Sericytochromatia</taxon>
        <taxon>Candidatus Tanganyikabacteria</taxon>
    </lineage>
</organism>
<feature type="region of interest" description="Disordered" evidence="1">
    <location>
        <begin position="22"/>
        <end position="56"/>
    </location>
</feature>
<name>A0A938BLI4_9BACT</name>
<gene>
    <name evidence="2" type="ORF">FJZ00_09270</name>
</gene>
<evidence type="ECO:0000313" key="3">
    <source>
        <dbReference type="Proteomes" id="UP000703893"/>
    </source>
</evidence>
<evidence type="ECO:0000256" key="1">
    <source>
        <dbReference type="SAM" id="MobiDB-lite"/>
    </source>
</evidence>
<comment type="caution">
    <text evidence="2">The sequence shown here is derived from an EMBL/GenBank/DDBJ whole genome shotgun (WGS) entry which is preliminary data.</text>
</comment>
<dbReference type="EMBL" id="VGJX01000533">
    <property type="protein sequence ID" value="MBM3275331.1"/>
    <property type="molecule type" value="Genomic_DNA"/>
</dbReference>
<dbReference type="Proteomes" id="UP000703893">
    <property type="component" value="Unassembled WGS sequence"/>
</dbReference>
<feature type="non-terminal residue" evidence="2">
    <location>
        <position position="56"/>
    </location>
</feature>
<reference evidence="2 3" key="1">
    <citation type="submission" date="2019-03" db="EMBL/GenBank/DDBJ databases">
        <title>Lake Tanganyika Metagenome-Assembled Genomes (MAGs).</title>
        <authorList>
            <person name="Tran P."/>
        </authorList>
    </citation>
    <scope>NUCLEOTIDE SEQUENCE [LARGE SCALE GENOMIC DNA]</scope>
    <source>
        <strain evidence="2">K_DeepCast_65m_m2_236</strain>
    </source>
</reference>
<sequence>MSHVAGHIGTTTAAAANALTAKNKTASAGGPAAAGTGVTPAPLGDISKLPTDTNSV</sequence>